<accession>A0ABC9WDE0</accession>
<reference evidence="1 2" key="1">
    <citation type="submission" date="2024-06" db="EMBL/GenBank/DDBJ databases">
        <title>The draft genome of Grus japonensis, version 3.</title>
        <authorList>
            <person name="Nabeshima K."/>
            <person name="Suzuki S."/>
            <person name="Onuma M."/>
        </authorList>
    </citation>
    <scope>NUCLEOTIDE SEQUENCE [LARGE SCALE GENOMIC DNA]</scope>
    <source>
        <strain evidence="1 2">451A</strain>
    </source>
</reference>
<protein>
    <submittedName>
        <fullName evidence="1">EF-hand calcium-binding domain-containing protein 6</fullName>
    </submittedName>
</protein>
<dbReference type="AlphaFoldDB" id="A0ABC9WDE0"/>
<keyword evidence="2" id="KW-1185">Reference proteome</keyword>
<proteinExistence type="predicted"/>
<gene>
    <name evidence="1" type="ORF">GRJ2_000790100</name>
</gene>
<dbReference type="Proteomes" id="UP001623348">
    <property type="component" value="Unassembled WGS sequence"/>
</dbReference>
<evidence type="ECO:0000313" key="1">
    <source>
        <dbReference type="EMBL" id="GAB0183248.1"/>
    </source>
</evidence>
<comment type="caution">
    <text evidence="1">The sequence shown here is derived from an EMBL/GenBank/DDBJ whole genome shotgun (WGS) entry which is preliminary data.</text>
</comment>
<name>A0ABC9WDE0_GRUJA</name>
<dbReference type="EMBL" id="BAAFJT010000002">
    <property type="protein sequence ID" value="GAB0183248.1"/>
    <property type="molecule type" value="Genomic_DNA"/>
</dbReference>
<evidence type="ECO:0000313" key="2">
    <source>
        <dbReference type="Proteomes" id="UP001623348"/>
    </source>
</evidence>
<sequence>MLGSKRSQSSKVGGCPPLRGAAEMWLQELRRKRRWRQRGDIISRMVVIAIAHVTDGVEPMEVYPPESQEEPMEVDPPPVWLTWHHYTVPGLPSVTPWQRRCRSTQPVPYHWPSLRLWH</sequence>
<organism evidence="1 2">
    <name type="scientific">Grus japonensis</name>
    <name type="common">Japanese crane</name>
    <name type="synonym">Red-crowned crane</name>
    <dbReference type="NCBI Taxonomy" id="30415"/>
    <lineage>
        <taxon>Eukaryota</taxon>
        <taxon>Metazoa</taxon>
        <taxon>Chordata</taxon>
        <taxon>Craniata</taxon>
        <taxon>Vertebrata</taxon>
        <taxon>Euteleostomi</taxon>
        <taxon>Archelosauria</taxon>
        <taxon>Archosauria</taxon>
        <taxon>Dinosauria</taxon>
        <taxon>Saurischia</taxon>
        <taxon>Theropoda</taxon>
        <taxon>Coelurosauria</taxon>
        <taxon>Aves</taxon>
        <taxon>Neognathae</taxon>
        <taxon>Neoaves</taxon>
        <taxon>Gruiformes</taxon>
        <taxon>Gruidae</taxon>
        <taxon>Grus</taxon>
    </lineage>
</organism>